<proteinExistence type="predicted"/>
<accession>A0ABS7C7E4</accession>
<dbReference type="Gene3D" id="2.40.50.1020">
    <property type="entry name" value="LytTr DNA-binding domain"/>
    <property type="match status" value="1"/>
</dbReference>
<sequence>MQIPVVKRLNRKEYEIEMIDVADVLYTFIQDRTLMYQTKEETYSQISTLEEQERFLMTNGFQKVERGYLVQMNKIEYFDEERSCVFFEQHPASKDAPNAPVSRVHKKNVEMFSKPAAIKDKRINFSNG</sequence>
<comment type="caution">
    <text evidence="2">The sequence shown here is derived from an EMBL/GenBank/DDBJ whole genome shotgun (WGS) entry which is preliminary data.</text>
</comment>
<dbReference type="GO" id="GO:0003677">
    <property type="term" value="F:DNA binding"/>
    <property type="evidence" value="ECO:0007669"/>
    <property type="project" value="UniProtKB-KW"/>
</dbReference>
<dbReference type="RefSeq" id="WP_210038406.1">
    <property type="nucleotide sequence ID" value="NZ_JBHLVU010000022.1"/>
</dbReference>
<keyword evidence="2" id="KW-0238">DNA-binding</keyword>
<organism evidence="2 3">
    <name type="scientific">Paenibacillus sepulcri</name>
    <dbReference type="NCBI Taxonomy" id="359917"/>
    <lineage>
        <taxon>Bacteria</taxon>
        <taxon>Bacillati</taxon>
        <taxon>Bacillota</taxon>
        <taxon>Bacilli</taxon>
        <taxon>Bacillales</taxon>
        <taxon>Paenibacillaceae</taxon>
        <taxon>Paenibacillus</taxon>
    </lineage>
</organism>
<dbReference type="SMART" id="SM00850">
    <property type="entry name" value="LytTR"/>
    <property type="match status" value="1"/>
</dbReference>
<feature type="domain" description="HTH LytTR-type" evidence="1">
    <location>
        <begin position="14"/>
        <end position="113"/>
    </location>
</feature>
<dbReference type="Proteomes" id="UP001519887">
    <property type="component" value="Unassembled WGS sequence"/>
</dbReference>
<dbReference type="Pfam" id="PF04397">
    <property type="entry name" value="LytTR"/>
    <property type="match status" value="1"/>
</dbReference>
<dbReference type="EMBL" id="JAHZIK010000682">
    <property type="protein sequence ID" value="MBW7456850.1"/>
    <property type="molecule type" value="Genomic_DNA"/>
</dbReference>
<evidence type="ECO:0000313" key="2">
    <source>
        <dbReference type="EMBL" id="MBW7456850.1"/>
    </source>
</evidence>
<evidence type="ECO:0000259" key="1">
    <source>
        <dbReference type="SMART" id="SM00850"/>
    </source>
</evidence>
<gene>
    <name evidence="2" type="ORF">K0U00_22710</name>
</gene>
<evidence type="ECO:0000313" key="3">
    <source>
        <dbReference type="Proteomes" id="UP001519887"/>
    </source>
</evidence>
<keyword evidence="3" id="KW-1185">Reference proteome</keyword>
<dbReference type="InterPro" id="IPR007492">
    <property type="entry name" value="LytTR_DNA-bd_dom"/>
</dbReference>
<protein>
    <submittedName>
        <fullName evidence="2">LytTR family transcriptional regulator DNA-binding domain-containing protein</fullName>
    </submittedName>
</protein>
<reference evidence="2 3" key="1">
    <citation type="submission" date="2021-07" db="EMBL/GenBank/DDBJ databases">
        <title>Paenibacillus radiodurans sp. nov., isolated from the southeastern edge of Tengger Desert.</title>
        <authorList>
            <person name="Zhang G."/>
        </authorList>
    </citation>
    <scope>NUCLEOTIDE SEQUENCE [LARGE SCALE GENOMIC DNA]</scope>
    <source>
        <strain evidence="2 3">CCM 7311</strain>
    </source>
</reference>
<name>A0ABS7C7E4_9BACL</name>